<accession>A0A429X1C4</accession>
<evidence type="ECO:0000256" key="11">
    <source>
        <dbReference type="SAM" id="Phobius"/>
    </source>
</evidence>
<dbReference type="EMBL" id="BORJ01000004">
    <property type="protein sequence ID" value="GIN96266.1"/>
    <property type="molecule type" value="Genomic_DNA"/>
</dbReference>
<dbReference type="PROSITE" id="PS50109">
    <property type="entry name" value="HIS_KIN"/>
    <property type="match status" value="1"/>
</dbReference>
<evidence type="ECO:0000256" key="1">
    <source>
        <dbReference type="ARBA" id="ARBA00004651"/>
    </source>
</evidence>
<keyword evidence="7" id="KW-0067">ATP-binding</keyword>
<keyword evidence="3" id="KW-0808">Transferase</keyword>
<dbReference type="AlphaFoldDB" id="A0A429X1C4"/>
<keyword evidence="2" id="KW-1003">Cell membrane</keyword>
<keyword evidence="9" id="KW-0902">Two-component regulatory system</keyword>
<dbReference type="Pfam" id="PF02518">
    <property type="entry name" value="HATPase_c"/>
    <property type="match status" value="1"/>
</dbReference>
<dbReference type="OrthoDB" id="9776552at2"/>
<evidence type="ECO:0000313" key="13">
    <source>
        <dbReference type="EMBL" id="GIN96266.1"/>
    </source>
</evidence>
<organism evidence="14 15">
    <name type="scientific">Siminovitchia terrae</name>
    <name type="common">Bacillus terrae</name>
    <dbReference type="NCBI Taxonomy" id="1914933"/>
    <lineage>
        <taxon>Bacteria</taxon>
        <taxon>Bacillati</taxon>
        <taxon>Bacillota</taxon>
        <taxon>Bacilli</taxon>
        <taxon>Bacillales</taxon>
        <taxon>Bacillaceae</taxon>
        <taxon>Siminovitchia</taxon>
    </lineage>
</organism>
<evidence type="ECO:0000256" key="10">
    <source>
        <dbReference type="ARBA" id="ARBA00023136"/>
    </source>
</evidence>
<evidence type="ECO:0000256" key="8">
    <source>
        <dbReference type="ARBA" id="ARBA00022989"/>
    </source>
</evidence>
<evidence type="ECO:0000256" key="3">
    <source>
        <dbReference type="ARBA" id="ARBA00022679"/>
    </source>
</evidence>
<dbReference type="InterPro" id="IPR010559">
    <property type="entry name" value="Sig_transdc_His_kin_internal"/>
</dbReference>
<evidence type="ECO:0000313" key="14">
    <source>
        <dbReference type="EMBL" id="RST57183.1"/>
    </source>
</evidence>
<dbReference type="SMART" id="SM00387">
    <property type="entry name" value="HATPase_c"/>
    <property type="match status" value="1"/>
</dbReference>
<dbReference type="GO" id="GO:0000155">
    <property type="term" value="F:phosphorelay sensor kinase activity"/>
    <property type="evidence" value="ECO:0007669"/>
    <property type="project" value="InterPro"/>
</dbReference>
<comment type="caution">
    <text evidence="14">The sequence shown here is derived from an EMBL/GenBank/DDBJ whole genome shotgun (WGS) entry which is preliminary data.</text>
</comment>
<dbReference type="InterPro" id="IPR011620">
    <property type="entry name" value="Sig_transdc_His_kinase_LytS_TM"/>
</dbReference>
<proteinExistence type="predicted"/>
<evidence type="ECO:0000256" key="7">
    <source>
        <dbReference type="ARBA" id="ARBA00022840"/>
    </source>
</evidence>
<evidence type="ECO:0000256" key="6">
    <source>
        <dbReference type="ARBA" id="ARBA00022777"/>
    </source>
</evidence>
<dbReference type="Proteomes" id="UP000287296">
    <property type="component" value="Unassembled WGS sequence"/>
</dbReference>
<feature type="transmembrane region" description="Helical" evidence="11">
    <location>
        <begin position="121"/>
        <end position="142"/>
    </location>
</feature>
<protein>
    <submittedName>
        <fullName evidence="14">Sensor histidine kinase</fullName>
    </submittedName>
</protein>
<keyword evidence="16" id="KW-1185">Reference proteome</keyword>
<dbReference type="InterPro" id="IPR005467">
    <property type="entry name" value="His_kinase_dom"/>
</dbReference>
<feature type="domain" description="Histidine kinase" evidence="12">
    <location>
        <begin position="476"/>
        <end position="579"/>
    </location>
</feature>
<evidence type="ECO:0000313" key="15">
    <source>
        <dbReference type="Proteomes" id="UP000287296"/>
    </source>
</evidence>
<feature type="transmembrane region" description="Helical" evidence="11">
    <location>
        <begin position="185"/>
        <end position="208"/>
    </location>
</feature>
<evidence type="ECO:0000259" key="12">
    <source>
        <dbReference type="PROSITE" id="PS50109"/>
    </source>
</evidence>
<keyword evidence="5" id="KW-0547">Nucleotide-binding</keyword>
<dbReference type="PANTHER" id="PTHR34220">
    <property type="entry name" value="SENSOR HISTIDINE KINASE YPDA"/>
    <property type="match status" value="1"/>
</dbReference>
<sequence length="585" mass="64295">MEFMTYILVQRLGLLLIMAFLMTRISSFRSLLDREMDTRTVILHAVIYGLFGIAGTISGIVIENGKIVSQFIFFPVQGNQLVVSSSLVAIVIAGLLGGPIVGMGAGFIAGIHLLYLGGLGNTAGCIVNILTGLLVGMTARFFSNDRVISPLKALFIGIFPPILQMGILLIFNPHDDFIKAAVDQISLPLVFSNSVAIAIFTAMIAAAINEQEREAALESRRALMIAEDALPHLKKESPFEMAQGIAELLFKRLKVAAVSVSNREQVLAYVGLGADHHKPGDPLQTRLSYEVIQTGILKVAYSQDEICCQHEKCPLQAAIIVPVLESNKTSKLIKLYFRKSQHIRSVEIVLAQGLGKLLTNQLAVVQSEKLQTLIRDAELRNLEAQINPHFLFNTLHLIATLFRSDPEKARHITVQLGSFMRFNLRLASTSLVELEKECEHLQSYIEIIQARFFGRITICFSPLHECKEALIPPSTLQPLVENSVNHGLEHVMEGGKIEIEIRQTEGKVQVAVRDNGSGFSEKSLALAGHSPVNSKRGGGTGLYNVNQRLIGMLGEQSRLRIRNLPSGGSEIYFEIPNNHLGRKAT</sequence>
<dbReference type="GO" id="GO:0071555">
    <property type="term" value="P:cell wall organization"/>
    <property type="evidence" value="ECO:0007669"/>
    <property type="project" value="InterPro"/>
</dbReference>
<reference evidence="14 15" key="1">
    <citation type="submission" date="2018-12" db="EMBL/GenBank/DDBJ databases">
        <authorList>
            <person name="Sun L."/>
            <person name="Chen Z."/>
        </authorList>
    </citation>
    <scope>NUCLEOTIDE SEQUENCE [LARGE SCALE GENOMIC DNA]</scope>
    <source>
        <strain evidence="14 15">LMG 29736</strain>
    </source>
</reference>
<dbReference type="Pfam" id="PF06580">
    <property type="entry name" value="His_kinase"/>
    <property type="match status" value="1"/>
</dbReference>
<dbReference type="Gene3D" id="3.30.565.10">
    <property type="entry name" value="Histidine kinase-like ATPase, C-terminal domain"/>
    <property type="match status" value="1"/>
</dbReference>
<keyword evidence="10 11" id="KW-0472">Membrane</keyword>
<evidence type="ECO:0000256" key="9">
    <source>
        <dbReference type="ARBA" id="ARBA00023012"/>
    </source>
</evidence>
<keyword evidence="6 14" id="KW-0418">Kinase</keyword>
<gene>
    <name evidence="13" type="primary">lytS_1</name>
    <name evidence="14" type="ORF">D5F11_024065</name>
    <name evidence="13" type="ORF">J6TS1_21360</name>
</gene>
<dbReference type="InterPro" id="IPR036890">
    <property type="entry name" value="HATPase_C_sf"/>
</dbReference>
<dbReference type="PANTHER" id="PTHR34220:SF7">
    <property type="entry name" value="SENSOR HISTIDINE KINASE YPDA"/>
    <property type="match status" value="1"/>
</dbReference>
<keyword evidence="8 11" id="KW-1133">Transmembrane helix</keyword>
<feature type="transmembrane region" description="Helical" evidence="11">
    <location>
        <begin position="154"/>
        <end position="173"/>
    </location>
</feature>
<dbReference type="InterPro" id="IPR050640">
    <property type="entry name" value="Bact_2-comp_sensor_kinase"/>
</dbReference>
<keyword evidence="4 11" id="KW-0812">Transmembrane</keyword>
<evidence type="ECO:0000256" key="2">
    <source>
        <dbReference type="ARBA" id="ARBA00022475"/>
    </source>
</evidence>
<feature type="transmembrane region" description="Helical" evidence="11">
    <location>
        <begin position="41"/>
        <end position="62"/>
    </location>
</feature>
<evidence type="ECO:0000313" key="16">
    <source>
        <dbReference type="Proteomes" id="UP000680670"/>
    </source>
</evidence>
<feature type="transmembrane region" description="Helical" evidence="11">
    <location>
        <begin position="82"/>
        <end position="115"/>
    </location>
</feature>
<dbReference type="EMBL" id="QYTW02000040">
    <property type="protein sequence ID" value="RST57183.1"/>
    <property type="molecule type" value="Genomic_DNA"/>
</dbReference>
<feature type="transmembrane region" description="Helical" evidence="11">
    <location>
        <begin position="12"/>
        <end position="29"/>
    </location>
</feature>
<name>A0A429X1C4_SIMTE</name>
<dbReference type="GO" id="GO:0005886">
    <property type="term" value="C:plasma membrane"/>
    <property type="evidence" value="ECO:0007669"/>
    <property type="project" value="UniProtKB-SubCell"/>
</dbReference>
<dbReference type="Pfam" id="PF07694">
    <property type="entry name" value="5TM-5TMR_LYT"/>
    <property type="match status" value="1"/>
</dbReference>
<dbReference type="InterPro" id="IPR003594">
    <property type="entry name" value="HATPase_dom"/>
</dbReference>
<evidence type="ECO:0000256" key="4">
    <source>
        <dbReference type="ARBA" id="ARBA00022692"/>
    </source>
</evidence>
<dbReference type="GO" id="GO:0005524">
    <property type="term" value="F:ATP binding"/>
    <property type="evidence" value="ECO:0007669"/>
    <property type="project" value="UniProtKB-KW"/>
</dbReference>
<dbReference type="SUPFAM" id="SSF55874">
    <property type="entry name" value="ATPase domain of HSP90 chaperone/DNA topoisomerase II/histidine kinase"/>
    <property type="match status" value="1"/>
</dbReference>
<evidence type="ECO:0000256" key="5">
    <source>
        <dbReference type="ARBA" id="ARBA00022741"/>
    </source>
</evidence>
<reference evidence="13 16" key="2">
    <citation type="submission" date="2021-03" db="EMBL/GenBank/DDBJ databases">
        <title>Antimicrobial resistance genes in bacteria isolated from Japanese honey, and their potential for conferring macrolide and lincosamide resistance in the American foulbrood pathogen Paenibacillus larvae.</title>
        <authorList>
            <person name="Okamoto M."/>
            <person name="Kumagai M."/>
            <person name="Kanamori H."/>
            <person name="Takamatsu D."/>
        </authorList>
    </citation>
    <scope>NUCLEOTIDE SEQUENCE [LARGE SCALE GENOMIC DNA]</scope>
    <source>
        <strain evidence="13 16">J6TS1</strain>
    </source>
</reference>
<dbReference type="Proteomes" id="UP000680670">
    <property type="component" value="Unassembled WGS sequence"/>
</dbReference>
<comment type="subcellular location">
    <subcellularLocation>
        <location evidence="1">Cell membrane</location>
        <topology evidence="1">Multi-pass membrane protein</topology>
    </subcellularLocation>
</comment>